<gene>
    <name evidence="5" type="ORF">P43SY_007663</name>
</gene>
<keyword evidence="3" id="KW-0732">Signal</keyword>
<reference evidence="5" key="1">
    <citation type="submission" date="2021-12" db="EMBL/GenBank/DDBJ databases">
        <title>Prjna785345.</title>
        <authorList>
            <person name="Rujirawat T."/>
            <person name="Krajaejun T."/>
        </authorList>
    </citation>
    <scope>NUCLEOTIDE SEQUENCE</scope>
    <source>
        <strain evidence="5">Pi057C3</strain>
    </source>
</reference>
<dbReference type="InterPro" id="IPR003609">
    <property type="entry name" value="Pan_app"/>
</dbReference>
<dbReference type="EMBL" id="JAKCXM010000063">
    <property type="protein sequence ID" value="KAJ0404410.1"/>
    <property type="molecule type" value="Genomic_DNA"/>
</dbReference>
<dbReference type="CDD" id="cd01100">
    <property type="entry name" value="APPLE_Factor_XI_like"/>
    <property type="match status" value="1"/>
</dbReference>
<feature type="chain" id="PRO_5042296412" description="Apple domain-containing protein" evidence="3">
    <location>
        <begin position="19"/>
        <end position="137"/>
    </location>
</feature>
<keyword evidence="2" id="KW-1015">Disulfide bond</keyword>
<dbReference type="PANTHER" id="PTHR33946">
    <property type="match status" value="1"/>
</dbReference>
<protein>
    <recommendedName>
        <fullName evidence="4">Apple domain-containing protein</fullName>
    </recommendedName>
</protein>
<name>A0AAD5Q839_PYTIN</name>
<dbReference type="Gene3D" id="3.50.4.10">
    <property type="entry name" value="Hepatocyte Growth Factor"/>
    <property type="match status" value="1"/>
</dbReference>
<keyword evidence="1" id="KW-0677">Repeat</keyword>
<feature type="signal peptide" evidence="3">
    <location>
        <begin position="1"/>
        <end position="18"/>
    </location>
</feature>
<feature type="domain" description="Apple" evidence="4">
    <location>
        <begin position="62"/>
        <end position="137"/>
    </location>
</feature>
<dbReference type="PANTHER" id="PTHR33946:SF4">
    <property type="entry name" value="COAGULATION FACTOR XI"/>
    <property type="match status" value="1"/>
</dbReference>
<evidence type="ECO:0000313" key="6">
    <source>
        <dbReference type="Proteomes" id="UP001209570"/>
    </source>
</evidence>
<evidence type="ECO:0000313" key="5">
    <source>
        <dbReference type="EMBL" id="KAJ0404410.1"/>
    </source>
</evidence>
<dbReference type="Proteomes" id="UP001209570">
    <property type="component" value="Unassembled WGS sequence"/>
</dbReference>
<dbReference type="GO" id="GO:0005576">
    <property type="term" value="C:extracellular region"/>
    <property type="evidence" value="ECO:0007669"/>
    <property type="project" value="InterPro"/>
</dbReference>
<sequence>MRCFLVAIAAVLLSSAAAQDCPTKAFGTCGTDADNISCCPNGFYCQPWRNNVFQCIPTPSQCSMQLINVDLYGNDLKAIYNVQPGDCCAQCAQTPGCVGYTFVDSDPSGPACYLKNSVGTKDTRRTRSGVVSGVLQK</sequence>
<comment type="caution">
    <text evidence="5">The sequence shown here is derived from an EMBL/GenBank/DDBJ whole genome shotgun (WGS) entry which is preliminary data.</text>
</comment>
<evidence type="ECO:0000256" key="1">
    <source>
        <dbReference type="ARBA" id="ARBA00022737"/>
    </source>
</evidence>
<accession>A0AAD5Q839</accession>
<evidence type="ECO:0000256" key="3">
    <source>
        <dbReference type="SAM" id="SignalP"/>
    </source>
</evidence>
<evidence type="ECO:0000256" key="2">
    <source>
        <dbReference type="ARBA" id="ARBA00023157"/>
    </source>
</evidence>
<dbReference type="Pfam" id="PF14295">
    <property type="entry name" value="PAN_4"/>
    <property type="match status" value="1"/>
</dbReference>
<dbReference type="PROSITE" id="PS50948">
    <property type="entry name" value="PAN"/>
    <property type="match status" value="1"/>
</dbReference>
<dbReference type="InterPro" id="IPR000177">
    <property type="entry name" value="Apple"/>
</dbReference>
<evidence type="ECO:0000259" key="4">
    <source>
        <dbReference type="PROSITE" id="PS50948"/>
    </source>
</evidence>
<dbReference type="SMART" id="SM00223">
    <property type="entry name" value="APPLE"/>
    <property type="match status" value="1"/>
</dbReference>
<keyword evidence="6" id="KW-1185">Reference proteome</keyword>
<dbReference type="AlphaFoldDB" id="A0AAD5Q839"/>
<organism evidence="5 6">
    <name type="scientific">Pythium insidiosum</name>
    <name type="common">Pythiosis disease agent</name>
    <dbReference type="NCBI Taxonomy" id="114742"/>
    <lineage>
        <taxon>Eukaryota</taxon>
        <taxon>Sar</taxon>
        <taxon>Stramenopiles</taxon>
        <taxon>Oomycota</taxon>
        <taxon>Peronosporomycetes</taxon>
        <taxon>Pythiales</taxon>
        <taxon>Pythiaceae</taxon>
        <taxon>Pythium</taxon>
    </lineage>
</organism>
<dbReference type="GO" id="GO:0006508">
    <property type="term" value="P:proteolysis"/>
    <property type="evidence" value="ECO:0007669"/>
    <property type="project" value="InterPro"/>
</dbReference>
<proteinExistence type="predicted"/>